<dbReference type="PRINTS" id="PR00463">
    <property type="entry name" value="EP450I"/>
</dbReference>
<dbReference type="PANTHER" id="PTHR46300:SF7">
    <property type="entry name" value="P450, PUTATIVE (EUROFUNG)-RELATED"/>
    <property type="match status" value="1"/>
</dbReference>
<dbReference type="InterPro" id="IPR036396">
    <property type="entry name" value="Cyt_P450_sf"/>
</dbReference>
<evidence type="ECO:0000313" key="10">
    <source>
        <dbReference type="Proteomes" id="UP000030108"/>
    </source>
</evidence>
<feature type="non-terminal residue" evidence="9">
    <location>
        <position position="389"/>
    </location>
</feature>
<evidence type="ECO:0000256" key="6">
    <source>
        <dbReference type="ARBA" id="ARBA00023002"/>
    </source>
</evidence>
<comment type="caution">
    <text evidence="9">The sequence shown here is derived from an EMBL/GenBank/DDBJ whole genome shotgun (WGS) entry which is preliminary data.</text>
</comment>
<keyword evidence="6" id="KW-0560">Oxidoreductase</keyword>
<dbReference type="SUPFAM" id="SSF48264">
    <property type="entry name" value="Cytochrome P450"/>
    <property type="match status" value="1"/>
</dbReference>
<evidence type="ECO:0000256" key="4">
    <source>
        <dbReference type="ARBA" id="ARBA00022617"/>
    </source>
</evidence>
<comment type="cofactor">
    <cofactor evidence="1">
        <name>heme</name>
        <dbReference type="ChEBI" id="CHEBI:30413"/>
    </cofactor>
</comment>
<dbReference type="GO" id="GO:0020037">
    <property type="term" value="F:heme binding"/>
    <property type="evidence" value="ECO:0007669"/>
    <property type="project" value="InterPro"/>
</dbReference>
<dbReference type="InterPro" id="IPR050364">
    <property type="entry name" value="Cytochrome_P450_fung"/>
</dbReference>
<dbReference type="EMBL" id="JATN01000312">
    <property type="protein sequence ID" value="EUC65084.1"/>
    <property type="molecule type" value="Genomic_DNA"/>
</dbReference>
<comment type="pathway">
    <text evidence="2">Secondary metabolite biosynthesis.</text>
</comment>
<reference evidence="10" key="1">
    <citation type="journal article" date="2014" name="Genome Announc.">
        <title>Draft genome sequence of the plant-pathogenic soil fungus Rhizoctonia solani anastomosis group 3 strain Rhs1AP.</title>
        <authorList>
            <person name="Cubeta M.A."/>
            <person name="Thomas E."/>
            <person name="Dean R.A."/>
            <person name="Jabaji S."/>
            <person name="Neate S.M."/>
            <person name="Tavantzis S."/>
            <person name="Toda T."/>
            <person name="Vilgalys R."/>
            <person name="Bharathan N."/>
            <person name="Fedorova-Abrams N."/>
            <person name="Pakala S.B."/>
            <person name="Pakala S.M."/>
            <person name="Zafar N."/>
            <person name="Joardar V."/>
            <person name="Losada L."/>
            <person name="Nierman W.C."/>
        </authorList>
    </citation>
    <scope>NUCLEOTIDE SEQUENCE [LARGE SCALE GENOMIC DNA]</scope>
    <source>
        <strain evidence="10">AG-3</strain>
    </source>
</reference>
<evidence type="ECO:0000313" key="9">
    <source>
        <dbReference type="EMBL" id="EUC65084.1"/>
    </source>
</evidence>
<evidence type="ECO:0000256" key="2">
    <source>
        <dbReference type="ARBA" id="ARBA00005179"/>
    </source>
</evidence>
<dbReference type="OrthoDB" id="2789670at2759"/>
<dbReference type="AlphaFoldDB" id="X8JN17"/>
<dbReference type="GO" id="GO:0016705">
    <property type="term" value="F:oxidoreductase activity, acting on paired donors, with incorporation or reduction of molecular oxygen"/>
    <property type="evidence" value="ECO:0007669"/>
    <property type="project" value="InterPro"/>
</dbReference>
<keyword evidence="8" id="KW-0503">Monooxygenase</keyword>
<comment type="similarity">
    <text evidence="3">Belongs to the cytochrome P450 family.</text>
</comment>
<name>X8JN17_9AGAM</name>
<evidence type="ECO:0000256" key="5">
    <source>
        <dbReference type="ARBA" id="ARBA00022723"/>
    </source>
</evidence>
<dbReference type="InterPro" id="IPR002401">
    <property type="entry name" value="Cyt_P450_E_grp-I"/>
</dbReference>
<evidence type="ECO:0000256" key="7">
    <source>
        <dbReference type="ARBA" id="ARBA00023004"/>
    </source>
</evidence>
<evidence type="ECO:0000256" key="3">
    <source>
        <dbReference type="ARBA" id="ARBA00010617"/>
    </source>
</evidence>
<dbReference type="PANTHER" id="PTHR46300">
    <property type="entry name" value="P450, PUTATIVE (EUROFUNG)-RELATED-RELATED"/>
    <property type="match status" value="1"/>
</dbReference>
<keyword evidence="4" id="KW-0349">Heme</keyword>
<proteinExistence type="inferred from homology"/>
<dbReference type="GO" id="GO:0005506">
    <property type="term" value="F:iron ion binding"/>
    <property type="evidence" value="ECO:0007669"/>
    <property type="project" value="InterPro"/>
</dbReference>
<evidence type="ECO:0000256" key="8">
    <source>
        <dbReference type="ARBA" id="ARBA00023033"/>
    </source>
</evidence>
<dbReference type="Pfam" id="PF00067">
    <property type="entry name" value="p450"/>
    <property type="match status" value="1"/>
</dbReference>
<dbReference type="Gene3D" id="1.10.630.10">
    <property type="entry name" value="Cytochrome P450"/>
    <property type="match status" value="1"/>
</dbReference>
<keyword evidence="7" id="KW-0408">Iron</keyword>
<protein>
    <submittedName>
        <fullName evidence="9">Cytochrome P450 family protein</fullName>
    </submittedName>
</protein>
<keyword evidence="5" id="KW-0479">Metal-binding</keyword>
<dbReference type="Proteomes" id="UP000030108">
    <property type="component" value="Unassembled WGS sequence"/>
</dbReference>
<dbReference type="InterPro" id="IPR001128">
    <property type="entry name" value="Cyt_P450"/>
</dbReference>
<accession>X8JN17</accession>
<sequence>MPDEPLAIGLIVVTSLLAYQFYHYNRERKLSLPPSPRSYPLIGHLLSVPKEFEHLGFVRIGEQLGSKIFSLNVFGTTIIVLNNKDDAANLFDKRSAIYSDRTCPPMVKDPSLLNWGDIGVLIGFGDRWRKYRRLMNPWLTKHAVIKYQGSQEKATRELLQRLLKSSNEVMCSHKLDTELYLSVSATLFRSLYGYEAESSNDPILVRTQRVIAYLANAILASSYLVNKIPALRYIPAWFPGAGWKRNASQLRKEKDSLIDELYNIGLGNIKKDENSRLMITSLRSQALKLGLTEEEVDDYVKQVLIIMVGGGTDTTVNTLLMFFSAMVLYPEVQKKAQEELDSVIGNTRLPTIEDRDQLRYIEMIMQETFRWAPVSALGKNMDYLPSGAH</sequence>
<organism evidence="9 10">
    <name type="scientific">Rhizoctonia solani AG-3 Rhs1AP</name>
    <dbReference type="NCBI Taxonomy" id="1086054"/>
    <lineage>
        <taxon>Eukaryota</taxon>
        <taxon>Fungi</taxon>
        <taxon>Dikarya</taxon>
        <taxon>Basidiomycota</taxon>
        <taxon>Agaricomycotina</taxon>
        <taxon>Agaricomycetes</taxon>
        <taxon>Cantharellales</taxon>
        <taxon>Ceratobasidiaceae</taxon>
        <taxon>Rhizoctonia</taxon>
    </lineage>
</organism>
<gene>
    <name evidence="9" type="ORF">RSOL_496850</name>
</gene>
<dbReference type="GO" id="GO:0004497">
    <property type="term" value="F:monooxygenase activity"/>
    <property type="evidence" value="ECO:0007669"/>
    <property type="project" value="UniProtKB-KW"/>
</dbReference>
<evidence type="ECO:0000256" key="1">
    <source>
        <dbReference type="ARBA" id="ARBA00001971"/>
    </source>
</evidence>